<organism evidence="3 4">
    <name type="scientific">Pseudolycoriella hygida</name>
    <dbReference type="NCBI Taxonomy" id="35572"/>
    <lineage>
        <taxon>Eukaryota</taxon>
        <taxon>Metazoa</taxon>
        <taxon>Ecdysozoa</taxon>
        <taxon>Arthropoda</taxon>
        <taxon>Hexapoda</taxon>
        <taxon>Insecta</taxon>
        <taxon>Pterygota</taxon>
        <taxon>Neoptera</taxon>
        <taxon>Endopterygota</taxon>
        <taxon>Diptera</taxon>
        <taxon>Nematocera</taxon>
        <taxon>Sciaroidea</taxon>
        <taxon>Sciaridae</taxon>
        <taxon>Pseudolycoriella</taxon>
    </lineage>
</organism>
<feature type="coiled-coil region" evidence="1">
    <location>
        <begin position="1103"/>
        <end position="1207"/>
    </location>
</feature>
<feature type="coiled-coil region" evidence="1">
    <location>
        <begin position="1233"/>
        <end position="1415"/>
    </location>
</feature>
<evidence type="ECO:0000259" key="2">
    <source>
        <dbReference type="PROSITE" id="PS50913"/>
    </source>
</evidence>
<reference evidence="3" key="1">
    <citation type="submission" date="2022-07" db="EMBL/GenBank/DDBJ databases">
        <authorList>
            <person name="Trinca V."/>
            <person name="Uliana J.V.C."/>
            <person name="Torres T.T."/>
            <person name="Ward R.J."/>
            <person name="Monesi N."/>
        </authorList>
    </citation>
    <scope>NUCLEOTIDE SEQUENCE</scope>
    <source>
        <strain evidence="3">HSMRA1968</strain>
        <tissue evidence="3">Whole embryos</tissue>
    </source>
</reference>
<evidence type="ECO:0000313" key="4">
    <source>
        <dbReference type="Proteomes" id="UP001151699"/>
    </source>
</evidence>
<evidence type="ECO:0000313" key="3">
    <source>
        <dbReference type="EMBL" id="KAJ6642584.1"/>
    </source>
</evidence>
<dbReference type="Gene3D" id="1.10.220.60">
    <property type="entry name" value="GRIP domain"/>
    <property type="match status" value="1"/>
</dbReference>
<dbReference type="Pfam" id="PF01465">
    <property type="entry name" value="GRIP"/>
    <property type="match status" value="1"/>
</dbReference>
<dbReference type="EMBL" id="WJQU01000002">
    <property type="protein sequence ID" value="KAJ6642584.1"/>
    <property type="molecule type" value="Genomic_DNA"/>
</dbReference>
<feature type="coiled-coil region" evidence="1">
    <location>
        <begin position="286"/>
        <end position="809"/>
    </location>
</feature>
<dbReference type="SMART" id="SM00755">
    <property type="entry name" value="Grip"/>
    <property type="match status" value="1"/>
</dbReference>
<dbReference type="GO" id="GO:0048193">
    <property type="term" value="P:Golgi vesicle transport"/>
    <property type="evidence" value="ECO:0007669"/>
    <property type="project" value="TreeGrafter"/>
</dbReference>
<keyword evidence="4" id="KW-1185">Reference proteome</keyword>
<dbReference type="PANTHER" id="PTHR19327:SF0">
    <property type="entry name" value="GOLGIN SUBFAMILY A MEMBER 4"/>
    <property type="match status" value="1"/>
</dbReference>
<dbReference type="GO" id="GO:0005794">
    <property type="term" value="C:Golgi apparatus"/>
    <property type="evidence" value="ECO:0007669"/>
    <property type="project" value="TreeGrafter"/>
</dbReference>
<dbReference type="InterPro" id="IPR000237">
    <property type="entry name" value="GRIP_dom"/>
</dbReference>
<feature type="coiled-coil region" evidence="1">
    <location>
        <begin position="153"/>
        <end position="201"/>
    </location>
</feature>
<accession>A0A9Q0S2U8</accession>
<keyword evidence="1" id="KW-0175">Coiled coil</keyword>
<feature type="domain" description="GRIP" evidence="2">
    <location>
        <begin position="1425"/>
        <end position="1475"/>
    </location>
</feature>
<feature type="coiled-coil region" evidence="1">
    <location>
        <begin position="852"/>
        <end position="952"/>
    </location>
</feature>
<comment type="caution">
    <text evidence="3">The sequence shown here is derived from an EMBL/GenBank/DDBJ whole genome shotgun (WGS) entry which is preliminary data.</text>
</comment>
<dbReference type="Gene3D" id="1.10.287.2610">
    <property type="match status" value="1"/>
</dbReference>
<dbReference type="Proteomes" id="UP001151699">
    <property type="component" value="Chromosome B"/>
</dbReference>
<dbReference type="SUPFAM" id="SSF101283">
    <property type="entry name" value="GRIP domain"/>
    <property type="match status" value="1"/>
</dbReference>
<dbReference type="GO" id="GO:0031267">
    <property type="term" value="F:small GTPase binding"/>
    <property type="evidence" value="ECO:0007669"/>
    <property type="project" value="TreeGrafter"/>
</dbReference>
<sequence>MFKKLKDKIAEEVKSSPSRIQQFAQAAQAAVTSASSSMSDTTSGAGENFFSIAEEDTPRNTPQHGSAKLSDSVNLTTSLSSLNSIPLNNGSTSHPYTRTRKLSNSSLASDMSFRLPSYEPAVLHMQQSDIESASEFEFDGGSLASNQLNLFSKEQLHQAYKSALERYQKYRNRYMEVAKQYRDLERDNTKARSVLVETQDKALRRISELREQCLLEQQAKAHLEAALRLEMDEMQCVIKTLTSKLSLLGETAADVPQNAEENLIHLDNVESNNLISLNADNGNLVLKETAARTKVLEERIEKYTEQLNEEKSKFIVKNEENRLLIVRLEESQKKINELTTREEENTILLAENKMMIHSELENKEKEVKSLAQKLTLLEKSSKRLTEERDTMKQERNKFNNQYQQLLQEKMELENRLAAADKSNKVLEDSLNEIKSQIIIVESEKDKSLSKNKEELDKFRLAYETIKQQNEKLEAISNSKTKQNQDKIEIELNHTRAAHAEVSKQLNDLSEVKEKLQNEVVQKNYEIEAVNKEVLSLELQLTDARNSKREIEEKFDQMETENKILRQQFNDKIMLLENSLKEVERNGQNDRNELEEKMHSLKTKLQETEIAYETNESEAIQSIQTSMRASIEQMEERIAVINAELKEKLMENINLQNQLSETKQERDNFQTDISNVRTKLDSLKAEKRDLEKTLEKEIRDKSELKTQVTNILQEIGRLEGQLKDVRHSYAEIEKEKLALEVRTEQMAKANIDAKNKMEKDNTAKMNLKVKDLEQKLNESQCKNSQLAESNSLLEQNNFRLETTVAELEASLTVVTGKLTEHENLIATQRVECESLTNTTVKLQDKLSQCLDENSRLFNAKELMEHEYRSLQDQCEAKDKEKLCVLDTNQCLENELLKLRSQAENFEGLEREKNNLSTVCDDMRSDLENLQKGNAELKSTCDELRAKCELLSKDMGETEKIKADVEKKLIELQDSSSRSLSSLTEKYEAIQNEITELNNQNQANLDELREACEERNRLKKISDNHSECLKKLEALEQMNVENGRLSTSVKQLQFEAEQANEEKSKLLVNVQDLTIGMTQQDKKIQTLESEYKTKMETCVVREAEIEQLKSVCHRAQSLNNDMQNEIEQKTNQIIALNMKLGEMSAGIELTESQIQSLNNKITNLELLNETYQNELRKQKADNIELHQTNQNICKQLAEIKSELETKSRKLEDGERGLSDLGKELDLSRAIISDLNKDINAQLTEIEQIRAFQEENINLKRELADSKQLSIELTKGAKIDEVESLKRANESLKLELAQLKQSAAGQISNLQNEIDELLENAKAYKEKSIALEHLKESNRKLMEKQADLQSMESDSGSNLNVQQEHEYEEKLKKIMHEVQEVSNRNIFLEQKCENYLILEQSNERLKFQNEKLSRQLDDTLVSLQHNEEITANTEFEYLKNIMFQYLTNNINSNGTTLVKVIAAVLKFSPQQTQVALEREAQRKTLVGQLNNLL</sequence>
<name>A0A9Q0S2U8_9DIPT</name>
<dbReference type="PROSITE" id="PS50913">
    <property type="entry name" value="GRIP"/>
    <property type="match status" value="1"/>
</dbReference>
<dbReference type="PANTHER" id="PTHR19327">
    <property type="entry name" value="GOLGIN"/>
    <property type="match status" value="1"/>
</dbReference>
<feature type="coiled-coil region" evidence="1">
    <location>
        <begin position="978"/>
        <end position="1067"/>
    </location>
</feature>
<evidence type="ECO:0000256" key="1">
    <source>
        <dbReference type="SAM" id="Coils"/>
    </source>
</evidence>
<gene>
    <name evidence="3" type="primary">GOLGA4</name>
    <name evidence="3" type="ORF">Bhyg_07536</name>
</gene>
<dbReference type="OrthoDB" id="10255522at2759"/>
<proteinExistence type="predicted"/>
<protein>
    <submittedName>
        <fullName evidence="3">Golgin subfamily A member 4</fullName>
    </submittedName>
</protein>